<proteinExistence type="predicted"/>
<evidence type="ECO:0000313" key="3">
    <source>
        <dbReference type="Proteomes" id="UP000645517"/>
    </source>
</evidence>
<evidence type="ECO:0000313" key="2">
    <source>
        <dbReference type="EMBL" id="GGN43658.1"/>
    </source>
</evidence>
<keyword evidence="3" id="KW-1185">Reference proteome</keyword>
<sequence length="227" mass="23998">MRHTGRVLRAALLLPLLILAGSASAQSAPPADPLGPLRGVQLFLAAFQPPAGEASLLAAARREALDWTATQNLFAAQVTDGPNRFLDWRGSAVTGGGLVFTTLRAATYPQGSRALLVLNREWCRAGGCQQRTSFGWLDARGLKPAAEMDVIQVIRDADFLTGAAPACLRGVTLGVQYVPARQGATLSILPVVPDAARRACEAAGVNLTATLRTLRMGWVAGAGKFRW</sequence>
<feature type="signal peptide" evidence="1">
    <location>
        <begin position="1"/>
        <end position="25"/>
    </location>
</feature>
<comment type="caution">
    <text evidence="2">The sequence shown here is derived from an EMBL/GenBank/DDBJ whole genome shotgun (WGS) entry which is preliminary data.</text>
</comment>
<gene>
    <name evidence="2" type="ORF">GCM10010842_31370</name>
</gene>
<protein>
    <submittedName>
        <fullName evidence="2">Uncharacterized protein</fullName>
    </submittedName>
</protein>
<accession>A0ABQ2JET4</accession>
<dbReference type="Proteomes" id="UP000645517">
    <property type="component" value="Unassembled WGS sequence"/>
</dbReference>
<keyword evidence="1" id="KW-0732">Signal</keyword>
<reference evidence="3" key="1">
    <citation type="journal article" date="2019" name="Int. J. Syst. Evol. Microbiol.">
        <title>The Global Catalogue of Microorganisms (GCM) 10K type strain sequencing project: providing services to taxonomists for standard genome sequencing and annotation.</title>
        <authorList>
            <consortium name="The Broad Institute Genomics Platform"/>
            <consortium name="The Broad Institute Genome Sequencing Center for Infectious Disease"/>
            <person name="Wu L."/>
            <person name="Ma J."/>
        </authorList>
    </citation>
    <scope>NUCLEOTIDE SEQUENCE [LARGE SCALE GENOMIC DNA]</scope>
    <source>
        <strain evidence="3">JCM 16918</strain>
    </source>
</reference>
<feature type="chain" id="PRO_5046219396" evidence="1">
    <location>
        <begin position="26"/>
        <end position="227"/>
    </location>
</feature>
<name>A0ABQ2JET4_9DEIO</name>
<organism evidence="2 3">
    <name type="scientific">Deinococcus daejeonensis</name>
    <dbReference type="NCBI Taxonomy" id="1007098"/>
    <lineage>
        <taxon>Bacteria</taxon>
        <taxon>Thermotogati</taxon>
        <taxon>Deinococcota</taxon>
        <taxon>Deinococci</taxon>
        <taxon>Deinococcales</taxon>
        <taxon>Deinococcaceae</taxon>
        <taxon>Deinococcus</taxon>
    </lineage>
</organism>
<dbReference type="EMBL" id="BMOR01000019">
    <property type="protein sequence ID" value="GGN43658.1"/>
    <property type="molecule type" value="Genomic_DNA"/>
</dbReference>
<evidence type="ECO:0000256" key="1">
    <source>
        <dbReference type="SAM" id="SignalP"/>
    </source>
</evidence>